<gene>
    <name evidence="1" type="ORF">Dsin_006813</name>
</gene>
<dbReference type="EMBL" id="JANJYJ010000002">
    <property type="protein sequence ID" value="KAK3226951.1"/>
    <property type="molecule type" value="Genomic_DNA"/>
</dbReference>
<name>A0AAE0AZC7_9ROSI</name>
<dbReference type="Proteomes" id="UP001281410">
    <property type="component" value="Unassembled WGS sequence"/>
</dbReference>
<comment type="caution">
    <text evidence="1">The sequence shown here is derived from an EMBL/GenBank/DDBJ whole genome shotgun (WGS) entry which is preliminary data.</text>
</comment>
<reference evidence="1" key="1">
    <citation type="journal article" date="2023" name="Plant J.">
        <title>Genome sequences and population genomics provide insights into the demographic history, inbreeding, and mutation load of two 'living fossil' tree species of Dipteronia.</title>
        <authorList>
            <person name="Feng Y."/>
            <person name="Comes H.P."/>
            <person name="Chen J."/>
            <person name="Zhu S."/>
            <person name="Lu R."/>
            <person name="Zhang X."/>
            <person name="Li P."/>
            <person name="Qiu J."/>
            <person name="Olsen K.M."/>
            <person name="Qiu Y."/>
        </authorList>
    </citation>
    <scope>NUCLEOTIDE SEQUENCE</scope>
    <source>
        <strain evidence="1">NBL</strain>
    </source>
</reference>
<evidence type="ECO:0008006" key="3">
    <source>
        <dbReference type="Google" id="ProtNLM"/>
    </source>
</evidence>
<accession>A0AAE0AZC7</accession>
<evidence type="ECO:0000313" key="1">
    <source>
        <dbReference type="EMBL" id="KAK3226951.1"/>
    </source>
</evidence>
<proteinExistence type="predicted"/>
<protein>
    <recommendedName>
        <fullName evidence="3">Reverse transcriptase domain-containing protein</fullName>
    </recommendedName>
</protein>
<evidence type="ECO:0000313" key="2">
    <source>
        <dbReference type="Proteomes" id="UP001281410"/>
    </source>
</evidence>
<organism evidence="1 2">
    <name type="scientific">Dipteronia sinensis</name>
    <dbReference type="NCBI Taxonomy" id="43782"/>
    <lineage>
        <taxon>Eukaryota</taxon>
        <taxon>Viridiplantae</taxon>
        <taxon>Streptophyta</taxon>
        <taxon>Embryophyta</taxon>
        <taxon>Tracheophyta</taxon>
        <taxon>Spermatophyta</taxon>
        <taxon>Magnoliopsida</taxon>
        <taxon>eudicotyledons</taxon>
        <taxon>Gunneridae</taxon>
        <taxon>Pentapetalae</taxon>
        <taxon>rosids</taxon>
        <taxon>malvids</taxon>
        <taxon>Sapindales</taxon>
        <taxon>Sapindaceae</taxon>
        <taxon>Hippocastanoideae</taxon>
        <taxon>Acereae</taxon>
        <taxon>Dipteronia</taxon>
    </lineage>
</organism>
<keyword evidence="2" id="KW-1185">Reference proteome</keyword>
<sequence length="158" mass="18431">MGFSTPTHLLYADDVLIFCRGTMRIMKATRHAFDIYGFLSGQIVNWNKSYSYFGSSVSPHHFGTLQSLVGYFKDSKMVKVSWDTCCRHYFLGSLSLKHLRLLNSSLLKKINWEFMTFDGFAYSFLRKRYLKQLQKPLGGYVTSSIWSSLWAHYSDLYK</sequence>
<dbReference type="AlphaFoldDB" id="A0AAE0AZC7"/>